<dbReference type="PIRSF" id="PIRSF000654">
    <property type="entry name" value="Integrin-linked_kinase"/>
    <property type="match status" value="1"/>
</dbReference>
<proteinExistence type="predicted"/>
<dbReference type="Pfam" id="PF00069">
    <property type="entry name" value="Pkinase"/>
    <property type="match status" value="1"/>
</dbReference>
<feature type="non-terminal residue" evidence="4">
    <location>
        <position position="1"/>
    </location>
</feature>
<evidence type="ECO:0000256" key="2">
    <source>
        <dbReference type="ARBA" id="ARBA00022840"/>
    </source>
</evidence>
<dbReference type="STRING" id="1408157.A0A1J7ISM0"/>
<dbReference type="InterPro" id="IPR000719">
    <property type="entry name" value="Prot_kinase_dom"/>
</dbReference>
<keyword evidence="1" id="KW-0547">Nucleotide-binding</keyword>
<dbReference type="GO" id="GO:0005524">
    <property type="term" value="F:ATP binding"/>
    <property type="evidence" value="ECO:0007669"/>
    <property type="project" value="UniProtKB-KW"/>
</dbReference>
<dbReference type="InParanoid" id="A0A1J7ISM0"/>
<keyword evidence="2" id="KW-0067">ATP-binding</keyword>
<dbReference type="AlphaFoldDB" id="A0A1J7ISM0"/>
<reference evidence="4 5" key="1">
    <citation type="submission" date="2016-10" db="EMBL/GenBank/DDBJ databases">
        <title>Draft genome sequence of Coniochaeta ligniaria NRRL30616, a lignocellulolytic fungus for bioabatement of inhibitors in plant biomass hydrolysates.</title>
        <authorList>
            <consortium name="DOE Joint Genome Institute"/>
            <person name="Jimenez D.J."/>
            <person name="Hector R.E."/>
            <person name="Riley R."/>
            <person name="Sun H."/>
            <person name="Grigoriev I.V."/>
            <person name="Van Elsas J.D."/>
            <person name="Nichols N.N."/>
        </authorList>
    </citation>
    <scope>NUCLEOTIDE SEQUENCE [LARGE SCALE GENOMIC DNA]</scope>
    <source>
        <strain evidence="4 5">NRRL 30616</strain>
    </source>
</reference>
<organism evidence="4 5">
    <name type="scientific">Coniochaeta ligniaria NRRL 30616</name>
    <dbReference type="NCBI Taxonomy" id="1408157"/>
    <lineage>
        <taxon>Eukaryota</taxon>
        <taxon>Fungi</taxon>
        <taxon>Dikarya</taxon>
        <taxon>Ascomycota</taxon>
        <taxon>Pezizomycotina</taxon>
        <taxon>Sordariomycetes</taxon>
        <taxon>Sordariomycetidae</taxon>
        <taxon>Coniochaetales</taxon>
        <taxon>Coniochaetaceae</taxon>
        <taxon>Coniochaeta</taxon>
    </lineage>
</organism>
<name>A0A1J7ISM0_9PEZI</name>
<keyword evidence="4" id="KW-0418">Kinase</keyword>
<dbReference type="CDD" id="cd00180">
    <property type="entry name" value="PKc"/>
    <property type="match status" value="1"/>
</dbReference>
<keyword evidence="5" id="KW-1185">Reference proteome</keyword>
<dbReference type="Gene3D" id="1.10.510.10">
    <property type="entry name" value="Transferase(Phosphotransferase) domain 1"/>
    <property type="match status" value="1"/>
</dbReference>
<dbReference type="InterPro" id="IPR011009">
    <property type="entry name" value="Kinase-like_dom_sf"/>
</dbReference>
<dbReference type="Proteomes" id="UP000182658">
    <property type="component" value="Unassembled WGS sequence"/>
</dbReference>
<sequence length="241" mass="27478">KNVVSGGSTGLIELMPCGNVRKCAYPDIQTRRQGLRDLERELRVYQKLPRRHDRLLQMIKYCPEDGLFLQYMPRGNLRDHIQNSAASITASQRLQWAYDAAEALHLLHYHGVIHCDVKPENFLLDSTSRLKIIDFSGSSFDGILGSAIEGTRFFLPRSWDEESTVRTDLFALGSTIYEIMTGRQPYDDLPDDEVETRYSQQIFPPVQGVHCEQVIMACWRGEVSSAKEAMALIHAEMDKVE</sequence>
<evidence type="ECO:0000256" key="1">
    <source>
        <dbReference type="ARBA" id="ARBA00022741"/>
    </source>
</evidence>
<dbReference type="PROSITE" id="PS50011">
    <property type="entry name" value="PROTEIN_KINASE_DOM"/>
    <property type="match status" value="1"/>
</dbReference>
<dbReference type="GO" id="GO:0004672">
    <property type="term" value="F:protein kinase activity"/>
    <property type="evidence" value="ECO:0007669"/>
    <property type="project" value="InterPro"/>
</dbReference>
<evidence type="ECO:0000259" key="3">
    <source>
        <dbReference type="PROSITE" id="PS50011"/>
    </source>
</evidence>
<dbReference type="PROSITE" id="PS00108">
    <property type="entry name" value="PROTEIN_KINASE_ST"/>
    <property type="match status" value="1"/>
</dbReference>
<keyword evidence="4" id="KW-0808">Transferase</keyword>
<evidence type="ECO:0000313" key="5">
    <source>
        <dbReference type="Proteomes" id="UP000182658"/>
    </source>
</evidence>
<evidence type="ECO:0000313" key="4">
    <source>
        <dbReference type="EMBL" id="OIW30486.1"/>
    </source>
</evidence>
<dbReference type="GO" id="GO:0005886">
    <property type="term" value="C:plasma membrane"/>
    <property type="evidence" value="ECO:0007669"/>
    <property type="project" value="TreeGrafter"/>
</dbReference>
<protein>
    <submittedName>
        <fullName evidence="4">Kinase-like protein</fullName>
    </submittedName>
</protein>
<dbReference type="SUPFAM" id="SSF56112">
    <property type="entry name" value="Protein kinase-like (PK-like)"/>
    <property type="match status" value="1"/>
</dbReference>
<gene>
    <name evidence="4" type="ORF">CONLIGDRAFT_573498</name>
</gene>
<feature type="domain" description="Protein kinase" evidence="3">
    <location>
        <begin position="1"/>
        <end position="241"/>
    </location>
</feature>
<dbReference type="SMART" id="SM00220">
    <property type="entry name" value="S_TKc"/>
    <property type="match status" value="1"/>
</dbReference>
<dbReference type="InterPro" id="IPR008271">
    <property type="entry name" value="Ser/Thr_kinase_AS"/>
</dbReference>
<dbReference type="PANTHER" id="PTHR27001:SF931">
    <property type="entry name" value="OS11G0664100 PROTEIN"/>
    <property type="match status" value="1"/>
</dbReference>
<accession>A0A1J7ISM0</accession>
<dbReference type="PANTHER" id="PTHR27001">
    <property type="entry name" value="OS01G0253100 PROTEIN"/>
    <property type="match status" value="1"/>
</dbReference>
<dbReference type="EMBL" id="KV875096">
    <property type="protein sequence ID" value="OIW30486.1"/>
    <property type="molecule type" value="Genomic_DNA"/>
</dbReference>
<dbReference type="OrthoDB" id="1668230at2759"/>